<accession>A0A9P6GYP9</accession>
<keyword evidence="1" id="KW-0479">Metal-binding</keyword>
<keyword evidence="4" id="KW-1185">Reference proteome</keyword>
<evidence type="ECO:0000259" key="2">
    <source>
        <dbReference type="PROSITE" id="PS50158"/>
    </source>
</evidence>
<dbReference type="InterPro" id="IPR036875">
    <property type="entry name" value="Znf_CCHC_sf"/>
</dbReference>
<dbReference type="PROSITE" id="PS50158">
    <property type="entry name" value="ZF_CCHC"/>
    <property type="match status" value="1"/>
</dbReference>
<feature type="domain" description="CCHC-type" evidence="2">
    <location>
        <begin position="137"/>
        <end position="150"/>
    </location>
</feature>
<gene>
    <name evidence="3" type="ORF">NGRA_1863</name>
</gene>
<dbReference type="Proteomes" id="UP000740883">
    <property type="component" value="Unassembled WGS sequence"/>
</dbReference>
<evidence type="ECO:0000256" key="1">
    <source>
        <dbReference type="PROSITE-ProRule" id="PRU00047"/>
    </source>
</evidence>
<evidence type="ECO:0000313" key="3">
    <source>
        <dbReference type="EMBL" id="KAF9762650.1"/>
    </source>
</evidence>
<name>A0A9P6GYP9_9MICR</name>
<dbReference type="GO" id="GO:0008270">
    <property type="term" value="F:zinc ion binding"/>
    <property type="evidence" value="ECO:0007669"/>
    <property type="project" value="UniProtKB-KW"/>
</dbReference>
<sequence>MTYMANTRNVGETRESRGQVDKRLLEEARRVEARVQMNEDVDTVNIKQPSQWITHELQDFMIEKKLVRSKEWKEIILESEKQVEVEEELERQEAIRNKESERMLVRMRDSIREEVQGEMRRERATVPRSYTYRPIECFKCRNDGHIARKCSFGAEETPQERDRFDNKEFKYFEYVERMSDGIKKRTKRVKKRTH</sequence>
<dbReference type="OrthoDB" id="3341596at2759"/>
<comment type="caution">
    <text evidence="3">The sequence shown here is derived from an EMBL/GenBank/DDBJ whole genome shotgun (WGS) entry which is preliminary data.</text>
</comment>
<dbReference type="GO" id="GO:0003676">
    <property type="term" value="F:nucleic acid binding"/>
    <property type="evidence" value="ECO:0007669"/>
    <property type="project" value="InterPro"/>
</dbReference>
<keyword evidence="1" id="KW-0863">Zinc-finger</keyword>
<dbReference type="AlphaFoldDB" id="A0A9P6GYP9"/>
<proteinExistence type="predicted"/>
<dbReference type="InterPro" id="IPR001878">
    <property type="entry name" value="Znf_CCHC"/>
</dbReference>
<dbReference type="EMBL" id="SBJO01000148">
    <property type="protein sequence ID" value="KAF9762650.1"/>
    <property type="molecule type" value="Genomic_DNA"/>
</dbReference>
<organism evidence="3 4">
    <name type="scientific">Nosema granulosis</name>
    <dbReference type="NCBI Taxonomy" id="83296"/>
    <lineage>
        <taxon>Eukaryota</taxon>
        <taxon>Fungi</taxon>
        <taxon>Fungi incertae sedis</taxon>
        <taxon>Microsporidia</taxon>
        <taxon>Nosematidae</taxon>
        <taxon>Nosema</taxon>
    </lineage>
</organism>
<evidence type="ECO:0000313" key="4">
    <source>
        <dbReference type="Proteomes" id="UP000740883"/>
    </source>
</evidence>
<dbReference type="SUPFAM" id="SSF57756">
    <property type="entry name" value="Retrovirus zinc finger-like domains"/>
    <property type="match status" value="1"/>
</dbReference>
<protein>
    <recommendedName>
        <fullName evidence="2">CCHC-type domain-containing protein</fullName>
    </recommendedName>
</protein>
<keyword evidence="1" id="KW-0862">Zinc</keyword>
<reference evidence="3 4" key="1">
    <citation type="journal article" date="2020" name="Genome Biol. Evol.">
        <title>Comparative genomics of strictly vertically transmitted, feminizing microsporidia endosymbionts of amphipod crustaceans.</title>
        <authorList>
            <person name="Cormier A."/>
            <person name="Chebbi M.A."/>
            <person name="Giraud I."/>
            <person name="Wattier R."/>
            <person name="Teixeira M."/>
            <person name="Gilbert C."/>
            <person name="Rigaud T."/>
            <person name="Cordaux R."/>
        </authorList>
    </citation>
    <scope>NUCLEOTIDE SEQUENCE [LARGE SCALE GENOMIC DNA]</scope>
    <source>
        <strain evidence="3 4">Ou3-Ou53</strain>
    </source>
</reference>